<gene>
    <name evidence="2" type="ORF">A3J13_01420</name>
</gene>
<evidence type="ECO:0008006" key="4">
    <source>
        <dbReference type="Google" id="ProtNLM"/>
    </source>
</evidence>
<evidence type="ECO:0000313" key="3">
    <source>
        <dbReference type="Proteomes" id="UP000183317"/>
    </source>
</evidence>
<evidence type="ECO:0000313" key="2">
    <source>
        <dbReference type="EMBL" id="OGE64388.1"/>
    </source>
</evidence>
<dbReference type="Proteomes" id="UP000183317">
    <property type="component" value="Unassembled WGS sequence"/>
</dbReference>
<accession>A0A1F5MG98</accession>
<evidence type="ECO:0000256" key="1">
    <source>
        <dbReference type="SAM" id="Phobius"/>
    </source>
</evidence>
<proteinExistence type="predicted"/>
<feature type="transmembrane region" description="Helical" evidence="1">
    <location>
        <begin position="29"/>
        <end position="50"/>
    </location>
</feature>
<name>A0A1F5MG98_9BACT</name>
<comment type="caution">
    <text evidence="2">The sequence shown here is derived from an EMBL/GenBank/DDBJ whole genome shotgun (WGS) entry which is preliminary data.</text>
</comment>
<dbReference type="EMBL" id="MFDU01000019">
    <property type="protein sequence ID" value="OGE64388.1"/>
    <property type="molecule type" value="Genomic_DNA"/>
</dbReference>
<sequence>MPKITINLLPEEFRLEELKKARFYRVQSIGVGIIMLFIFLSTLTIALRILQSQSIKQVQAKLNTEKEKITNLKTTQGSILLLKNRLTAINQFLGVSSKQVLTYEFINRILPSSVNISSISVNKSGDISLLLDSPDSSSVDELISNLTTGEEAQAKIVNVAIEGLNRGRDGVFRLSLNITTKG</sequence>
<keyword evidence="1" id="KW-1133">Transmembrane helix</keyword>
<dbReference type="AlphaFoldDB" id="A0A1F5MG98"/>
<keyword evidence="1" id="KW-0472">Membrane</keyword>
<keyword evidence="1" id="KW-0812">Transmembrane</keyword>
<reference evidence="2 3" key="1">
    <citation type="journal article" date="2016" name="Nat. Commun.">
        <title>Thousands of microbial genomes shed light on interconnected biogeochemical processes in an aquifer system.</title>
        <authorList>
            <person name="Anantharaman K."/>
            <person name="Brown C.T."/>
            <person name="Hug L.A."/>
            <person name="Sharon I."/>
            <person name="Castelle C.J."/>
            <person name="Probst A.J."/>
            <person name="Thomas B.C."/>
            <person name="Singh A."/>
            <person name="Wilkins M.J."/>
            <person name="Karaoz U."/>
            <person name="Brodie E.L."/>
            <person name="Williams K.H."/>
            <person name="Hubbard S.S."/>
            <person name="Banfield J.F."/>
        </authorList>
    </citation>
    <scope>NUCLEOTIDE SEQUENCE [LARGE SCALE GENOMIC DNA]</scope>
</reference>
<organism evidence="2 3">
    <name type="scientific">Candidatus Daviesbacteria bacterium RIFCSPLOWO2_02_FULL_36_8</name>
    <dbReference type="NCBI Taxonomy" id="1797793"/>
    <lineage>
        <taxon>Bacteria</taxon>
        <taxon>Candidatus Daviesiibacteriota</taxon>
    </lineage>
</organism>
<protein>
    <recommendedName>
        <fullName evidence="4">Fimbrial assembly protein</fullName>
    </recommendedName>
</protein>